<dbReference type="GO" id="GO:0051539">
    <property type="term" value="F:4 iron, 4 sulfur cluster binding"/>
    <property type="evidence" value="ECO:0007669"/>
    <property type="project" value="UniProtKB-KW"/>
</dbReference>
<keyword evidence="4" id="KW-0408">Iron</keyword>
<proteinExistence type="predicted"/>
<dbReference type="InterPro" id="IPR051460">
    <property type="entry name" value="HdrC_iron-sulfur_subunit"/>
</dbReference>
<dbReference type="PANTHER" id="PTHR43255:SF1">
    <property type="entry name" value="IRON-SULFUR-BINDING OXIDOREDUCTASE FADF-RELATED"/>
    <property type="match status" value="1"/>
</dbReference>
<keyword evidence="7" id="KW-0472">Membrane</keyword>
<keyword evidence="2" id="KW-0479">Metal-binding</keyword>
<feature type="compositionally biased region" description="Basic and acidic residues" evidence="6">
    <location>
        <begin position="150"/>
        <end position="185"/>
    </location>
</feature>
<evidence type="ECO:0000256" key="1">
    <source>
        <dbReference type="ARBA" id="ARBA00022485"/>
    </source>
</evidence>
<dbReference type="InterPro" id="IPR009051">
    <property type="entry name" value="Helical_ferredxn"/>
</dbReference>
<accession>A0A0A0BUR4</accession>
<gene>
    <name evidence="9" type="ORF">N868_08660</name>
</gene>
<keyword evidence="10" id="KW-1185">Reference proteome</keyword>
<evidence type="ECO:0000256" key="6">
    <source>
        <dbReference type="SAM" id="MobiDB-lite"/>
    </source>
</evidence>
<feature type="domain" description="4Fe-4S ferredoxin-type" evidence="8">
    <location>
        <begin position="452"/>
        <end position="484"/>
    </location>
</feature>
<protein>
    <recommendedName>
        <fullName evidence="8">4Fe-4S ferredoxin-type domain-containing protein</fullName>
    </recommendedName>
</protein>
<evidence type="ECO:0000259" key="8">
    <source>
        <dbReference type="PROSITE" id="PS51379"/>
    </source>
</evidence>
<feature type="transmembrane region" description="Helical" evidence="7">
    <location>
        <begin position="202"/>
        <end position="221"/>
    </location>
</feature>
<dbReference type="InterPro" id="IPR017896">
    <property type="entry name" value="4Fe4S_Fe-S-bd"/>
</dbReference>
<feature type="transmembrane region" description="Helical" evidence="7">
    <location>
        <begin position="241"/>
        <end position="259"/>
    </location>
</feature>
<sequence>MDGLRIIALVLALAATVVGVTTFTSGLVAIVRTVRRGGPAPGRSDHPGRRTWLVVREVLGHGRFQHRPLVKVAHWAVMVSFPVLFLTLVTGYGQLVDPTFALPLIGTFPPFEWLVEVFAWLGLLGIVALAVVRQREHPRRGRRADTGASGRRDTSTAASGRRDTSTAASGRRDSDTAASGARDDGAAAPGPRASRFFGSNWAQAYFVEAIIGAVVVCVLVLRGLEYALAARPPAAEGSAPLVVVDTAALWWHFPLTAWFGQWFTGLPTPTLETAVVVVALLKILTSMLWMVVVGTRPAMGVSWHRFLAVVNVWARREVDGSPALGPVPPVRAGGKVVDFADLEDLPEDAVLGVGRIEDFTWKGLLDFSTCTECGRCQDQCPAWNTGKPLSPKLVVLALRDHAYATAPYLRVAANASTEPGGHTAQTGHAPVPLLQRPAPADAHADLDVLSLVGDVVDPQALWDCTTCGACVQQCPVDIEHVDHIVDMRRNQVLMESAFPDELGPMFTKLEKQANPWGLPARQRLAWAKDLAFPVPVVGVDVEDASEVEYLFWVGCAGAYEDRAKRTTRAVAELLHTAGVSFAVLGDGEQCTGDPARRAGNEMLFQMLAQANVEVLTEVGAQRIVVTCAHCFNTIAREYPQLGGRFDVVHHTELLERLVADGRLVPVERDGAGQGDGGGGGGSGEGTVTYHDPCYLGRHNQVYEPPRELLGALPGVRLAEMPRSRERSFCCGGGGARVWMEETTGTRIGTDRAAEAVATGARTIATACPFCTIMLSDGVAATGHGPADGDAQVQVVDVAQLLLDRVRGDAAGT</sequence>
<dbReference type="PROSITE" id="PS51379">
    <property type="entry name" value="4FE4S_FER_2"/>
    <property type="match status" value="2"/>
</dbReference>
<feature type="region of interest" description="Disordered" evidence="6">
    <location>
        <begin position="138"/>
        <end position="188"/>
    </location>
</feature>
<dbReference type="Gene3D" id="1.10.1060.10">
    <property type="entry name" value="Alpha-helical ferredoxin"/>
    <property type="match status" value="1"/>
</dbReference>
<dbReference type="EMBL" id="AXCY01000036">
    <property type="protein sequence ID" value="KGM10884.1"/>
    <property type="molecule type" value="Genomic_DNA"/>
</dbReference>
<keyword evidence="3" id="KW-0560">Oxidoreductase</keyword>
<organism evidence="9 10">
    <name type="scientific">Cellulomonas carbonis T26</name>
    <dbReference type="NCBI Taxonomy" id="947969"/>
    <lineage>
        <taxon>Bacteria</taxon>
        <taxon>Bacillati</taxon>
        <taxon>Actinomycetota</taxon>
        <taxon>Actinomycetes</taxon>
        <taxon>Micrococcales</taxon>
        <taxon>Cellulomonadaceae</taxon>
        <taxon>Cellulomonas</taxon>
    </lineage>
</organism>
<name>A0A0A0BUR4_9CELL</name>
<keyword evidence="1" id="KW-0004">4Fe-4S</keyword>
<dbReference type="RefSeq" id="WP_043605884.1">
    <property type="nucleotide sequence ID" value="NZ_AXCY01000036.1"/>
</dbReference>
<reference evidence="9 10" key="1">
    <citation type="submission" date="2013-08" db="EMBL/GenBank/DDBJ databases">
        <title>Genome sequencing of Cellulomonas carbonis T26.</title>
        <authorList>
            <person name="Chen F."/>
            <person name="Li Y."/>
            <person name="Wang G."/>
        </authorList>
    </citation>
    <scope>NUCLEOTIDE SEQUENCE [LARGE SCALE GENOMIC DNA]</scope>
    <source>
        <strain evidence="9 10">T26</strain>
    </source>
</reference>
<evidence type="ECO:0000313" key="10">
    <source>
        <dbReference type="Proteomes" id="UP000029839"/>
    </source>
</evidence>
<keyword evidence="7" id="KW-1133">Transmembrane helix</keyword>
<dbReference type="AlphaFoldDB" id="A0A0A0BUR4"/>
<evidence type="ECO:0000313" key="9">
    <source>
        <dbReference type="EMBL" id="KGM10884.1"/>
    </source>
</evidence>
<keyword evidence="7" id="KW-0812">Transmembrane</keyword>
<dbReference type="GO" id="GO:0005886">
    <property type="term" value="C:plasma membrane"/>
    <property type="evidence" value="ECO:0007669"/>
    <property type="project" value="TreeGrafter"/>
</dbReference>
<feature type="transmembrane region" description="Helical" evidence="7">
    <location>
        <begin position="271"/>
        <end position="292"/>
    </location>
</feature>
<feature type="transmembrane region" description="Helical" evidence="7">
    <location>
        <begin position="6"/>
        <end position="31"/>
    </location>
</feature>
<dbReference type="InterPro" id="IPR017900">
    <property type="entry name" value="4Fe4S_Fe_S_CS"/>
</dbReference>
<dbReference type="InterPro" id="IPR004017">
    <property type="entry name" value="Cys_rich_dom"/>
</dbReference>
<feature type="transmembrane region" description="Helical" evidence="7">
    <location>
        <begin position="72"/>
        <end position="93"/>
    </location>
</feature>
<dbReference type="Pfam" id="PF13187">
    <property type="entry name" value="Fer4_9"/>
    <property type="match status" value="1"/>
</dbReference>
<dbReference type="GO" id="GO:0046872">
    <property type="term" value="F:metal ion binding"/>
    <property type="evidence" value="ECO:0007669"/>
    <property type="project" value="UniProtKB-KW"/>
</dbReference>
<evidence type="ECO:0000256" key="4">
    <source>
        <dbReference type="ARBA" id="ARBA00023004"/>
    </source>
</evidence>
<dbReference type="GO" id="GO:0016491">
    <property type="term" value="F:oxidoreductase activity"/>
    <property type="evidence" value="ECO:0007669"/>
    <property type="project" value="UniProtKB-KW"/>
</dbReference>
<comment type="caution">
    <text evidence="9">The sequence shown here is derived from an EMBL/GenBank/DDBJ whole genome shotgun (WGS) entry which is preliminary data.</text>
</comment>
<feature type="transmembrane region" description="Helical" evidence="7">
    <location>
        <begin position="113"/>
        <end position="132"/>
    </location>
</feature>
<dbReference type="Proteomes" id="UP000029839">
    <property type="component" value="Unassembled WGS sequence"/>
</dbReference>
<evidence type="ECO:0000256" key="7">
    <source>
        <dbReference type="SAM" id="Phobius"/>
    </source>
</evidence>
<dbReference type="PANTHER" id="PTHR43255">
    <property type="entry name" value="IRON-SULFUR-BINDING OXIDOREDUCTASE FADF-RELATED-RELATED"/>
    <property type="match status" value="1"/>
</dbReference>
<dbReference type="SUPFAM" id="SSF46548">
    <property type="entry name" value="alpha-helical ferredoxin"/>
    <property type="match status" value="1"/>
</dbReference>
<dbReference type="PROSITE" id="PS00198">
    <property type="entry name" value="4FE4S_FER_1"/>
    <property type="match status" value="1"/>
</dbReference>
<dbReference type="Pfam" id="PF02754">
    <property type="entry name" value="CCG"/>
    <property type="match status" value="2"/>
</dbReference>
<evidence type="ECO:0000256" key="5">
    <source>
        <dbReference type="ARBA" id="ARBA00023014"/>
    </source>
</evidence>
<keyword evidence="5" id="KW-0411">Iron-sulfur</keyword>
<evidence type="ECO:0000256" key="2">
    <source>
        <dbReference type="ARBA" id="ARBA00022723"/>
    </source>
</evidence>
<evidence type="ECO:0000256" key="3">
    <source>
        <dbReference type="ARBA" id="ARBA00023002"/>
    </source>
</evidence>
<reference evidence="9 10" key="2">
    <citation type="journal article" date="2015" name="Stand. Genomic Sci.">
        <title>Draft genome sequence of Cellulomonas carbonis T26(T) and comparative analysis of six Cellulomonas genomes.</title>
        <authorList>
            <person name="Zhuang W."/>
            <person name="Zhang S."/>
            <person name="Xia X."/>
            <person name="Wang G."/>
        </authorList>
    </citation>
    <scope>NUCLEOTIDE SEQUENCE [LARGE SCALE GENOMIC DNA]</scope>
    <source>
        <strain evidence="9 10">T26</strain>
    </source>
</reference>
<feature type="domain" description="4Fe-4S ferredoxin-type" evidence="8">
    <location>
        <begin position="361"/>
        <end position="391"/>
    </location>
</feature>